<organism evidence="1 2">
    <name type="scientific">Pasteurella oralis</name>
    <dbReference type="NCBI Taxonomy" id="1071947"/>
    <lineage>
        <taxon>Bacteria</taxon>
        <taxon>Pseudomonadati</taxon>
        <taxon>Pseudomonadota</taxon>
        <taxon>Gammaproteobacteria</taxon>
        <taxon>Pasteurellales</taxon>
        <taxon>Pasteurellaceae</taxon>
        <taxon>Pasteurella</taxon>
    </lineage>
</organism>
<dbReference type="EMBL" id="JBHUFP010000010">
    <property type="protein sequence ID" value="MFD1806252.1"/>
    <property type="molecule type" value="Genomic_DNA"/>
</dbReference>
<evidence type="ECO:0000313" key="1">
    <source>
        <dbReference type="EMBL" id="MFD1806252.1"/>
    </source>
</evidence>
<gene>
    <name evidence="1" type="primary">lysC</name>
    <name evidence="1" type="ORF">ACFSAV_07710</name>
</gene>
<dbReference type="RefSeq" id="WP_379098471.1">
    <property type="nucleotide sequence ID" value="NZ_JBHUFP010000010.1"/>
</dbReference>
<reference evidence="2" key="1">
    <citation type="journal article" date="2019" name="Int. J. Syst. Evol. Microbiol.">
        <title>The Global Catalogue of Microorganisms (GCM) 10K type strain sequencing project: providing services to taxonomists for standard genome sequencing and annotation.</title>
        <authorList>
            <consortium name="The Broad Institute Genomics Platform"/>
            <consortium name="The Broad Institute Genome Sequencing Center for Infectious Disease"/>
            <person name="Wu L."/>
            <person name="Ma J."/>
        </authorList>
    </citation>
    <scope>NUCLEOTIDE SEQUENCE [LARGE SCALE GENOMIC DNA]</scope>
    <source>
        <strain evidence="2">CCM 7950</strain>
    </source>
</reference>
<dbReference type="Proteomes" id="UP001597420">
    <property type="component" value="Unassembled WGS sequence"/>
</dbReference>
<name>A0ABW4NXA8_9PAST</name>
<proteinExistence type="predicted"/>
<accession>A0ABW4NXA8</accession>
<dbReference type="InterPro" id="IPR047737">
    <property type="entry name" value="LysC"/>
</dbReference>
<protein>
    <submittedName>
        <fullName evidence="1">Rz1-like lysis system protein LysC</fullName>
    </submittedName>
</protein>
<comment type="caution">
    <text evidence="1">The sequence shown here is derived from an EMBL/GenBank/DDBJ whole genome shotgun (WGS) entry which is preliminary data.</text>
</comment>
<dbReference type="NCBIfam" id="NF038368">
    <property type="entry name" value="P2_Rz1"/>
    <property type="match status" value="1"/>
</dbReference>
<evidence type="ECO:0000313" key="2">
    <source>
        <dbReference type="Proteomes" id="UP001597420"/>
    </source>
</evidence>
<sequence>MCVACSTSDKATSVKVICPKTTECRAESVQIKTNGDLAHALENALNRVEMCVIAYENAHECINDFNNQAETKR</sequence>
<keyword evidence="2" id="KW-1185">Reference proteome</keyword>